<evidence type="ECO:0000313" key="2">
    <source>
        <dbReference type="Proteomes" id="UP000299102"/>
    </source>
</evidence>
<name>A0A4C2AD84_EUMVA</name>
<protein>
    <submittedName>
        <fullName evidence="1">Uncharacterized protein</fullName>
    </submittedName>
</protein>
<evidence type="ECO:0000313" key="1">
    <source>
        <dbReference type="EMBL" id="GBP98596.1"/>
    </source>
</evidence>
<sequence>MSLERRCAGQRPHPESTSLGPTFVNLGSLFESLDDMRNERHLPINRQTEEANFANLLVSSVSHHALSKAPYISSYAASLAVHRVPLGHPINILSMVFPSTGAGLWASKTLEGHSHPCPASISLMAAAFQTRVKYSNSRHLFTIARNKPRSRKITAWHMSDVNYQCLELFKNVMPLKTGRPGKSLEVTDG</sequence>
<keyword evidence="2" id="KW-1185">Reference proteome</keyword>
<dbReference type="AlphaFoldDB" id="A0A4C2AD84"/>
<comment type="caution">
    <text evidence="1">The sequence shown here is derived from an EMBL/GenBank/DDBJ whole genome shotgun (WGS) entry which is preliminary data.</text>
</comment>
<dbReference type="EMBL" id="BGZK01003177">
    <property type="protein sequence ID" value="GBP98596.1"/>
    <property type="molecule type" value="Genomic_DNA"/>
</dbReference>
<gene>
    <name evidence="1" type="ORF">EVAR_8396_1</name>
</gene>
<reference evidence="1 2" key="1">
    <citation type="journal article" date="2019" name="Commun. Biol.">
        <title>The bagworm genome reveals a unique fibroin gene that provides high tensile strength.</title>
        <authorList>
            <person name="Kono N."/>
            <person name="Nakamura H."/>
            <person name="Ohtoshi R."/>
            <person name="Tomita M."/>
            <person name="Numata K."/>
            <person name="Arakawa K."/>
        </authorList>
    </citation>
    <scope>NUCLEOTIDE SEQUENCE [LARGE SCALE GENOMIC DNA]</scope>
</reference>
<organism evidence="1 2">
    <name type="scientific">Eumeta variegata</name>
    <name type="common">Bagworm moth</name>
    <name type="synonym">Eumeta japonica</name>
    <dbReference type="NCBI Taxonomy" id="151549"/>
    <lineage>
        <taxon>Eukaryota</taxon>
        <taxon>Metazoa</taxon>
        <taxon>Ecdysozoa</taxon>
        <taxon>Arthropoda</taxon>
        <taxon>Hexapoda</taxon>
        <taxon>Insecta</taxon>
        <taxon>Pterygota</taxon>
        <taxon>Neoptera</taxon>
        <taxon>Endopterygota</taxon>
        <taxon>Lepidoptera</taxon>
        <taxon>Glossata</taxon>
        <taxon>Ditrysia</taxon>
        <taxon>Tineoidea</taxon>
        <taxon>Psychidae</taxon>
        <taxon>Oiketicinae</taxon>
        <taxon>Eumeta</taxon>
    </lineage>
</organism>
<dbReference type="Proteomes" id="UP000299102">
    <property type="component" value="Unassembled WGS sequence"/>
</dbReference>
<proteinExistence type="predicted"/>
<accession>A0A4C2AD84</accession>